<keyword evidence="3" id="KW-1185">Reference proteome</keyword>
<dbReference type="Proteomes" id="UP001501231">
    <property type="component" value="Unassembled WGS sequence"/>
</dbReference>
<evidence type="ECO:0000313" key="2">
    <source>
        <dbReference type="EMBL" id="GAA2433797.1"/>
    </source>
</evidence>
<protein>
    <submittedName>
        <fullName evidence="2">DUF397 domain-containing protein</fullName>
    </submittedName>
</protein>
<name>A0ABP5WR53_9ACTN</name>
<proteinExistence type="predicted"/>
<organism evidence="2 3">
    <name type="scientific">Actinomadura vinacea</name>
    <dbReference type="NCBI Taxonomy" id="115336"/>
    <lineage>
        <taxon>Bacteria</taxon>
        <taxon>Bacillati</taxon>
        <taxon>Actinomycetota</taxon>
        <taxon>Actinomycetes</taxon>
        <taxon>Streptosporangiales</taxon>
        <taxon>Thermomonosporaceae</taxon>
        <taxon>Actinomadura</taxon>
    </lineage>
</organism>
<feature type="domain" description="DUF397" evidence="1">
    <location>
        <begin position="3"/>
        <end position="55"/>
    </location>
</feature>
<dbReference type="Pfam" id="PF04149">
    <property type="entry name" value="DUF397"/>
    <property type="match status" value="1"/>
</dbReference>
<evidence type="ECO:0000259" key="1">
    <source>
        <dbReference type="Pfam" id="PF04149"/>
    </source>
</evidence>
<dbReference type="RefSeq" id="WP_344593252.1">
    <property type="nucleotide sequence ID" value="NZ_BAAARW010000020.1"/>
</dbReference>
<sequence>MTEWRKSSRSSPSGGNCVEVANLTGNIGVRDSKDPDGPKLFLDAGDWRALMRRIKASEHDLA</sequence>
<dbReference type="InterPro" id="IPR007278">
    <property type="entry name" value="DUF397"/>
</dbReference>
<dbReference type="EMBL" id="BAAARW010000020">
    <property type="protein sequence ID" value="GAA2433797.1"/>
    <property type="molecule type" value="Genomic_DNA"/>
</dbReference>
<comment type="caution">
    <text evidence="2">The sequence shown here is derived from an EMBL/GenBank/DDBJ whole genome shotgun (WGS) entry which is preliminary data.</text>
</comment>
<gene>
    <name evidence="2" type="ORF">GCM10010191_55070</name>
</gene>
<accession>A0ABP5WR53</accession>
<reference evidence="3" key="1">
    <citation type="journal article" date="2019" name="Int. J. Syst. Evol. Microbiol.">
        <title>The Global Catalogue of Microorganisms (GCM) 10K type strain sequencing project: providing services to taxonomists for standard genome sequencing and annotation.</title>
        <authorList>
            <consortium name="The Broad Institute Genomics Platform"/>
            <consortium name="The Broad Institute Genome Sequencing Center for Infectious Disease"/>
            <person name="Wu L."/>
            <person name="Ma J."/>
        </authorList>
    </citation>
    <scope>NUCLEOTIDE SEQUENCE [LARGE SCALE GENOMIC DNA]</scope>
    <source>
        <strain evidence="3">JCM 3325</strain>
    </source>
</reference>
<evidence type="ECO:0000313" key="3">
    <source>
        <dbReference type="Proteomes" id="UP001501231"/>
    </source>
</evidence>